<keyword evidence="1" id="KW-0812">Transmembrane</keyword>
<feature type="transmembrane region" description="Helical" evidence="1">
    <location>
        <begin position="92"/>
        <end position="112"/>
    </location>
</feature>
<feature type="transmembrane region" description="Helical" evidence="1">
    <location>
        <begin position="181"/>
        <end position="197"/>
    </location>
</feature>
<dbReference type="Proteomes" id="UP000517916">
    <property type="component" value="Unassembled WGS sequence"/>
</dbReference>
<dbReference type="InterPro" id="IPR025238">
    <property type="entry name" value="DUF4184"/>
</dbReference>
<accession>A0ABR6BEW3</accession>
<reference evidence="2 3" key="1">
    <citation type="submission" date="2020-08" db="EMBL/GenBank/DDBJ databases">
        <title>Genomic Encyclopedia of Archaeal and Bacterial Type Strains, Phase II (KMG-II): from individual species to whole genera.</title>
        <authorList>
            <person name="Goeker M."/>
        </authorList>
    </citation>
    <scope>NUCLEOTIDE SEQUENCE [LARGE SCALE GENOMIC DNA]</scope>
    <source>
        <strain evidence="2 3">DSM 43850</strain>
    </source>
</reference>
<dbReference type="Pfam" id="PF13803">
    <property type="entry name" value="DUF4184"/>
    <property type="match status" value="1"/>
</dbReference>
<evidence type="ECO:0000313" key="3">
    <source>
        <dbReference type="Proteomes" id="UP000517916"/>
    </source>
</evidence>
<evidence type="ECO:0000313" key="2">
    <source>
        <dbReference type="EMBL" id="MBA8925399.1"/>
    </source>
</evidence>
<keyword evidence="1" id="KW-1133">Transmembrane helix</keyword>
<dbReference type="RefSeq" id="WP_025360086.1">
    <property type="nucleotide sequence ID" value="NZ_BAAABQ010000084.1"/>
</dbReference>
<organism evidence="2 3">
    <name type="scientific">Kutzneria viridogrisea</name>
    <dbReference type="NCBI Taxonomy" id="47990"/>
    <lineage>
        <taxon>Bacteria</taxon>
        <taxon>Bacillati</taxon>
        <taxon>Actinomycetota</taxon>
        <taxon>Actinomycetes</taxon>
        <taxon>Pseudonocardiales</taxon>
        <taxon>Pseudonocardiaceae</taxon>
        <taxon>Kutzneria</taxon>
    </lineage>
</organism>
<feature type="transmembrane region" description="Helical" evidence="1">
    <location>
        <begin position="209"/>
        <end position="229"/>
    </location>
</feature>
<evidence type="ECO:0000256" key="1">
    <source>
        <dbReference type="SAM" id="Phobius"/>
    </source>
</evidence>
<keyword evidence="3" id="KW-1185">Reference proteome</keyword>
<gene>
    <name evidence="2" type="ORF">BC739_002598</name>
</gene>
<proteinExistence type="predicted"/>
<sequence>MPLTFPSHAAVVLPLWRYWPRRWEPVSLVIGSTAPDLAFAFGIEDTHRWDALLWWSVPVGMVLTVALRWSAPRAAVHLPKPLRRLGSLGDGGPRWWACLLGVVVGAVSHLLWDGWSHYDGYGTVLVPALLHRSPFWGMPWYAALQWGFSGLGAVVAVVFAVQAYRDPRVLGPAPQAPRRPLRFTVGVLLAGLAGAVWTGSELLAGHRVMAVECLLLTAFALPVAGALAVSTARSSQSAPVS</sequence>
<dbReference type="EMBL" id="JACJID010000002">
    <property type="protein sequence ID" value="MBA8925399.1"/>
    <property type="molecule type" value="Genomic_DNA"/>
</dbReference>
<feature type="transmembrane region" description="Helical" evidence="1">
    <location>
        <begin position="140"/>
        <end position="161"/>
    </location>
</feature>
<keyword evidence="1" id="KW-0472">Membrane</keyword>
<evidence type="ECO:0008006" key="4">
    <source>
        <dbReference type="Google" id="ProtNLM"/>
    </source>
</evidence>
<protein>
    <recommendedName>
        <fullName evidence="4">DUF4184 family protein</fullName>
    </recommendedName>
</protein>
<name>A0ABR6BEW3_9PSEU</name>
<comment type="caution">
    <text evidence="2">The sequence shown here is derived from an EMBL/GenBank/DDBJ whole genome shotgun (WGS) entry which is preliminary data.</text>
</comment>
<feature type="transmembrane region" description="Helical" evidence="1">
    <location>
        <begin position="52"/>
        <end position="71"/>
    </location>
</feature>